<keyword evidence="4" id="KW-1185">Reference proteome</keyword>
<reference evidence="3" key="1">
    <citation type="submission" date="2013-05" db="EMBL/GenBank/DDBJ databases">
        <title>Genome assembly of Cystobacter fuscus DSM 2262.</title>
        <authorList>
            <person name="Sharma G."/>
            <person name="Khatri I."/>
            <person name="Kaur C."/>
            <person name="Mayilraj S."/>
            <person name="Subramanian S."/>
        </authorList>
    </citation>
    <scope>NUCLEOTIDE SEQUENCE [LARGE SCALE GENOMIC DNA]</scope>
    <source>
        <strain evidence="3">DSM 2262</strain>
    </source>
</reference>
<dbReference type="RefSeq" id="WP_002628846.1">
    <property type="nucleotide sequence ID" value="NZ_ANAH02000001.1"/>
</dbReference>
<feature type="coiled-coil region" evidence="1">
    <location>
        <begin position="141"/>
        <end position="168"/>
    </location>
</feature>
<proteinExistence type="predicted"/>
<sequence>MLTSSPAVLLLLALLADVSATTQPSLPDCEASPHRLELLAAPTDKVPEVCVSPDLPTTFRFDSPLPPGGVELQERERFEDVSMGTRSLTVIPPEDLRSGERLKLVVRFTDGAAPRSATFELVSHPARAARQVEVFRNRRTVEDYQQEVKEKEARIRQLQTELVRMQAEGCGLGITGLIASGLLKVDEQNAQGVMAKILMNVSTSPSANALIERTVISYRSTTIARGEKDKDVMRVAVAMLMENRGTEPWTAKDAALLVGKGQDVKEAKVWQLAPIPPGQTDLVMVETEMLAQEARGTFTLKLWDENGDRLVTRGGVTFP</sequence>
<dbReference type="InterPro" id="IPR011754">
    <property type="entry name" value="Mxa_paralog_2268"/>
</dbReference>
<dbReference type="CDD" id="cd14686">
    <property type="entry name" value="bZIP"/>
    <property type="match status" value="1"/>
</dbReference>
<dbReference type="NCBIfam" id="TIGR02268">
    <property type="entry name" value="Myxococcus xanthus paralogous family TIGR02268"/>
    <property type="match status" value="1"/>
</dbReference>
<name>S9R895_CYSF2</name>
<evidence type="ECO:0000313" key="4">
    <source>
        <dbReference type="Proteomes" id="UP000011682"/>
    </source>
</evidence>
<evidence type="ECO:0000256" key="1">
    <source>
        <dbReference type="SAM" id="Coils"/>
    </source>
</evidence>
<organism evidence="3 4">
    <name type="scientific">Cystobacter fuscus (strain ATCC 25194 / DSM 2262 / NBRC 100088 / M29)</name>
    <dbReference type="NCBI Taxonomy" id="1242864"/>
    <lineage>
        <taxon>Bacteria</taxon>
        <taxon>Pseudomonadati</taxon>
        <taxon>Myxococcota</taxon>
        <taxon>Myxococcia</taxon>
        <taxon>Myxococcales</taxon>
        <taxon>Cystobacterineae</taxon>
        <taxon>Archangiaceae</taxon>
        <taxon>Cystobacter</taxon>
    </lineage>
</organism>
<dbReference type="Pfam" id="PF09544">
    <property type="entry name" value="DUF2381"/>
    <property type="match status" value="1"/>
</dbReference>
<dbReference type="OrthoDB" id="5522147at2"/>
<keyword evidence="2" id="KW-0732">Signal</keyword>
<feature type="signal peptide" evidence="2">
    <location>
        <begin position="1"/>
        <end position="20"/>
    </location>
</feature>
<feature type="chain" id="PRO_5004555802" description="DUF2381 family protein" evidence="2">
    <location>
        <begin position="21"/>
        <end position="319"/>
    </location>
</feature>
<evidence type="ECO:0008006" key="5">
    <source>
        <dbReference type="Google" id="ProtNLM"/>
    </source>
</evidence>
<dbReference type="AlphaFoldDB" id="S9R895"/>
<dbReference type="EMBL" id="ANAH02000001">
    <property type="protein sequence ID" value="EPX65318.1"/>
    <property type="molecule type" value="Genomic_DNA"/>
</dbReference>
<protein>
    <recommendedName>
        <fullName evidence="5">DUF2381 family protein</fullName>
    </recommendedName>
</protein>
<accession>S9R895</accession>
<dbReference type="Proteomes" id="UP000011682">
    <property type="component" value="Unassembled WGS sequence"/>
</dbReference>
<evidence type="ECO:0000313" key="3">
    <source>
        <dbReference type="EMBL" id="EPX65318.1"/>
    </source>
</evidence>
<keyword evidence="1" id="KW-0175">Coiled coil</keyword>
<evidence type="ECO:0000256" key="2">
    <source>
        <dbReference type="SAM" id="SignalP"/>
    </source>
</evidence>
<gene>
    <name evidence="3" type="ORF">D187_000744</name>
</gene>
<comment type="caution">
    <text evidence="3">The sequence shown here is derived from an EMBL/GenBank/DDBJ whole genome shotgun (WGS) entry which is preliminary data.</text>
</comment>